<gene>
    <name evidence="1" type="ORF">BHM03_00002148</name>
</gene>
<dbReference type="AlphaFoldDB" id="A0A445M9H1"/>
<sequence length="108" mass="11851">MRALRSPPIGALPPWLLLQQSFLESLPRESSIGVLKPIKPLKSISLEVDGNNLHSCGVGGSVESKIALCVRDPPDRVSFFPPREVNLHAWIVGIRDDVATFLRIISTI</sequence>
<dbReference type="Proteomes" id="UP000290560">
    <property type="component" value="Unassembled WGS sequence"/>
</dbReference>
<proteinExistence type="predicted"/>
<protein>
    <submittedName>
        <fullName evidence="1">Uncharacterized protein</fullName>
    </submittedName>
</protein>
<accession>A0A445M9H1</accession>
<dbReference type="EMBL" id="KV875473">
    <property type="protein sequence ID" value="RZR70905.1"/>
    <property type="molecule type" value="Genomic_DNA"/>
</dbReference>
<evidence type="ECO:0000313" key="1">
    <source>
        <dbReference type="EMBL" id="RZR70905.1"/>
    </source>
</evidence>
<reference evidence="1" key="1">
    <citation type="journal article" date="2018" name="Data Brief">
        <title>Genome sequence data from 17 accessions of Ensete ventricosum, a staple food crop for millions in Ethiopia.</title>
        <authorList>
            <person name="Yemataw Z."/>
            <person name="Muzemil S."/>
            <person name="Ambachew D."/>
            <person name="Tripathi L."/>
            <person name="Tesfaye K."/>
            <person name="Chala A."/>
            <person name="Farbos A."/>
            <person name="O'Neill P."/>
            <person name="Moore K."/>
            <person name="Grant M."/>
            <person name="Studholme D.J."/>
        </authorList>
    </citation>
    <scope>NUCLEOTIDE SEQUENCE [LARGE SCALE GENOMIC DNA]</scope>
    <source>
        <tissue evidence="1">Leaf</tissue>
    </source>
</reference>
<organism evidence="1">
    <name type="scientific">Ensete ventricosum</name>
    <name type="common">Abyssinian banana</name>
    <name type="synonym">Musa ensete</name>
    <dbReference type="NCBI Taxonomy" id="4639"/>
    <lineage>
        <taxon>Eukaryota</taxon>
        <taxon>Viridiplantae</taxon>
        <taxon>Streptophyta</taxon>
        <taxon>Embryophyta</taxon>
        <taxon>Tracheophyta</taxon>
        <taxon>Spermatophyta</taxon>
        <taxon>Magnoliopsida</taxon>
        <taxon>Liliopsida</taxon>
        <taxon>Zingiberales</taxon>
        <taxon>Musaceae</taxon>
        <taxon>Ensete</taxon>
    </lineage>
</organism>
<name>A0A445M9H1_ENSVE</name>